<dbReference type="Proteomes" id="UP000093629">
    <property type="component" value="Unassembled WGS sequence"/>
</dbReference>
<evidence type="ECO:0000259" key="2">
    <source>
        <dbReference type="Pfam" id="PF10708"/>
    </source>
</evidence>
<evidence type="ECO:0000256" key="1">
    <source>
        <dbReference type="SAM" id="MobiDB-lite"/>
    </source>
</evidence>
<dbReference type="OrthoDB" id="4639451at2"/>
<organism evidence="3 4">
    <name type="scientific">Mycobacterium asiaticum</name>
    <dbReference type="NCBI Taxonomy" id="1790"/>
    <lineage>
        <taxon>Bacteria</taxon>
        <taxon>Bacillati</taxon>
        <taxon>Actinomycetota</taxon>
        <taxon>Actinomycetes</taxon>
        <taxon>Mycobacteriales</taxon>
        <taxon>Mycobacteriaceae</taxon>
        <taxon>Mycobacterium</taxon>
    </lineage>
</organism>
<accession>A0A1A3NCV2</accession>
<protein>
    <recommendedName>
        <fullName evidence="2">DUF2510 domain-containing protein</fullName>
    </recommendedName>
</protein>
<dbReference type="Pfam" id="PF10708">
    <property type="entry name" value="DUF2510"/>
    <property type="match status" value="1"/>
</dbReference>
<dbReference type="AlphaFoldDB" id="A0A1A3NCV2"/>
<gene>
    <name evidence="3" type="ORF">A5636_17295</name>
</gene>
<evidence type="ECO:0000313" key="3">
    <source>
        <dbReference type="EMBL" id="OBK19933.1"/>
    </source>
</evidence>
<dbReference type="EMBL" id="LZLQ01000010">
    <property type="protein sequence ID" value="OBK19933.1"/>
    <property type="molecule type" value="Genomic_DNA"/>
</dbReference>
<reference evidence="3 4" key="1">
    <citation type="submission" date="2016-06" db="EMBL/GenBank/DDBJ databases">
        <authorList>
            <person name="Kjaerup R.B."/>
            <person name="Dalgaard T.S."/>
            <person name="Juul-Madsen H.R."/>
        </authorList>
    </citation>
    <scope>NUCLEOTIDE SEQUENCE [LARGE SCALE GENOMIC DNA]</scope>
    <source>
        <strain evidence="3 4">1245139.5</strain>
    </source>
</reference>
<proteinExistence type="predicted"/>
<comment type="caution">
    <text evidence="3">The sequence shown here is derived from an EMBL/GenBank/DDBJ whole genome shotgun (WGS) entry which is preliminary data.</text>
</comment>
<name>A0A1A3NCV2_MYCAS</name>
<dbReference type="InterPro" id="IPR018929">
    <property type="entry name" value="DUF2510"/>
</dbReference>
<evidence type="ECO:0000313" key="4">
    <source>
        <dbReference type="Proteomes" id="UP000093629"/>
    </source>
</evidence>
<feature type="region of interest" description="Disordered" evidence="1">
    <location>
        <begin position="112"/>
        <end position="137"/>
    </location>
</feature>
<sequence length="159" mass="17803">MVYLSIRPRGAVLSYPYPHGGGQYHQPQPYQQTGPLYQIGLLKHTGAVIFWYQQSVRFTGTLQQCEQAYRGAQTHCLLAGWWSLGSIVVLKWIALFHNRSAIRRVRSLAQQPQYPQATVPQPPPGATPAGWYPDPSGVPGQRYWDGATWTSFTHAAGPR</sequence>
<keyword evidence="4" id="KW-1185">Reference proteome</keyword>
<feature type="domain" description="DUF2510" evidence="2">
    <location>
        <begin position="129"/>
        <end position="158"/>
    </location>
</feature>